<dbReference type="InterPro" id="IPR046714">
    <property type="entry name" value="DUF6787"/>
</dbReference>
<reference evidence="3" key="2">
    <citation type="journal article" date="2024" name="Antonie Van Leeuwenhoek">
        <title>Roseihalotalea indica gen. nov., sp. nov., a halophilic Bacteroidetes from mesopelagic Southwest Indian Ocean with higher carbohydrate metabolic potential.</title>
        <authorList>
            <person name="Chen B."/>
            <person name="Zhang M."/>
            <person name="Lin D."/>
            <person name="Ye J."/>
            <person name="Tang K."/>
        </authorList>
    </citation>
    <scope>NUCLEOTIDE SEQUENCE</scope>
    <source>
        <strain evidence="3">TK19036</strain>
    </source>
</reference>
<keyword evidence="3" id="KW-0808">Transferase</keyword>
<protein>
    <submittedName>
        <fullName evidence="3">Prolipoprotein diacylglyceryl transferase</fullName>
    </submittedName>
</protein>
<sequence length="107" mass="12684">MSWIQKLKERWGVSNGWQVLLILLTFACTGFSVLYLKEPLYKLAGITPETSPWIRIPFYILTILPAYQVLLLAYGFVFGQFRFFWNFEKKMFGRFRFKKAASRTDVK</sequence>
<feature type="transmembrane region" description="Helical" evidence="1">
    <location>
        <begin position="56"/>
        <end position="85"/>
    </location>
</feature>
<feature type="transmembrane region" description="Helical" evidence="1">
    <location>
        <begin position="12"/>
        <end position="36"/>
    </location>
</feature>
<dbReference type="PROSITE" id="PS51257">
    <property type="entry name" value="PROKAR_LIPOPROTEIN"/>
    <property type="match status" value="1"/>
</dbReference>
<evidence type="ECO:0000259" key="2">
    <source>
        <dbReference type="Pfam" id="PF20584"/>
    </source>
</evidence>
<accession>A0AA49GSV2</accession>
<dbReference type="EMBL" id="CP120682">
    <property type="protein sequence ID" value="WKN39471.1"/>
    <property type="molecule type" value="Genomic_DNA"/>
</dbReference>
<keyword evidence="1" id="KW-0812">Transmembrane</keyword>
<gene>
    <name evidence="3" type="ORF">K4G66_12290</name>
</gene>
<dbReference type="AlphaFoldDB" id="A0AA49GSV2"/>
<evidence type="ECO:0000313" key="3">
    <source>
        <dbReference type="EMBL" id="WKN39471.1"/>
    </source>
</evidence>
<dbReference type="Pfam" id="PF20584">
    <property type="entry name" value="DUF6787"/>
    <property type="match status" value="1"/>
</dbReference>
<organism evidence="3">
    <name type="scientific">Roseihalotalea indica</name>
    <dbReference type="NCBI Taxonomy" id="2867963"/>
    <lineage>
        <taxon>Bacteria</taxon>
        <taxon>Pseudomonadati</taxon>
        <taxon>Bacteroidota</taxon>
        <taxon>Cytophagia</taxon>
        <taxon>Cytophagales</taxon>
        <taxon>Catalimonadaceae</taxon>
        <taxon>Roseihalotalea</taxon>
    </lineage>
</organism>
<proteinExistence type="predicted"/>
<keyword evidence="1" id="KW-0472">Membrane</keyword>
<reference evidence="3" key="1">
    <citation type="journal article" date="2023" name="Comput. Struct. Biotechnol. J.">
        <title>Discovery of a novel marine Bacteroidetes with a rich repertoire of carbohydrate-active enzymes.</title>
        <authorList>
            <person name="Chen B."/>
            <person name="Liu G."/>
            <person name="Chen Q."/>
            <person name="Wang H."/>
            <person name="Liu L."/>
            <person name="Tang K."/>
        </authorList>
    </citation>
    <scope>NUCLEOTIDE SEQUENCE</scope>
    <source>
        <strain evidence="3">TK19036</strain>
    </source>
</reference>
<name>A0AA49GSV2_9BACT</name>
<feature type="domain" description="DUF6787" evidence="2">
    <location>
        <begin position="21"/>
        <end position="97"/>
    </location>
</feature>
<evidence type="ECO:0000256" key="1">
    <source>
        <dbReference type="SAM" id="Phobius"/>
    </source>
</evidence>
<dbReference type="GO" id="GO:0016740">
    <property type="term" value="F:transferase activity"/>
    <property type="evidence" value="ECO:0007669"/>
    <property type="project" value="UniProtKB-KW"/>
</dbReference>
<keyword evidence="1" id="KW-1133">Transmembrane helix</keyword>